<organism evidence="2 3">
    <name type="scientific">Malaciobacter pacificus</name>
    <dbReference type="NCBI Taxonomy" id="1080223"/>
    <lineage>
        <taxon>Bacteria</taxon>
        <taxon>Pseudomonadati</taxon>
        <taxon>Campylobacterota</taxon>
        <taxon>Epsilonproteobacteria</taxon>
        <taxon>Campylobacterales</taxon>
        <taxon>Arcobacteraceae</taxon>
        <taxon>Malaciobacter</taxon>
    </lineage>
</organism>
<dbReference type="GO" id="GO:0003879">
    <property type="term" value="F:ATP phosphoribosyltransferase activity"/>
    <property type="evidence" value="ECO:0007669"/>
    <property type="project" value="UniProtKB-EC"/>
</dbReference>
<dbReference type="GO" id="GO:0000105">
    <property type="term" value="P:L-histidine biosynthetic process"/>
    <property type="evidence" value="ECO:0007669"/>
    <property type="project" value="UniProtKB-KW"/>
</dbReference>
<reference evidence="2 3" key="3">
    <citation type="submission" date="2019-09" db="EMBL/GenBank/DDBJ databases">
        <title>Taxonomic note: a critical rebuttal of the proposed division of the genus Arcobacter into six genera, emended descriptions of Arcobacter anaerophilus and the genus Arcobacter, and an assessment of genus-level boundaries for Epsilonproteobacteria using in silico genomic comparator tools.</title>
        <authorList>
            <person name="On S.L.W."/>
            <person name="Miller W.G."/>
            <person name="Biggs P."/>
            <person name="Cornelius A."/>
            <person name="Vandamme P."/>
        </authorList>
    </citation>
    <scope>NUCLEOTIDE SEQUENCE [LARGE SCALE GENOMIC DNA]</scope>
    <source>
        <strain evidence="2 3">LMG 26638</strain>
    </source>
</reference>
<dbReference type="Pfam" id="PF13393">
    <property type="entry name" value="tRNA-synt_His"/>
    <property type="match status" value="1"/>
</dbReference>
<keyword evidence="3" id="KW-1185">Reference proteome</keyword>
<dbReference type="PANTHER" id="PTHR43707">
    <property type="entry name" value="HISTIDYL-TRNA SYNTHETASE"/>
    <property type="match status" value="1"/>
</dbReference>
<keyword evidence="2" id="KW-0328">Glycosyltransferase</keyword>
<proteinExistence type="predicted"/>
<keyword evidence="1" id="KW-0368">Histidine biosynthesis</keyword>
<dbReference type="RefSeq" id="WP_130232282.1">
    <property type="nucleotide sequence ID" value="NZ_BMEF01000001.1"/>
</dbReference>
<dbReference type="GO" id="GO:0005737">
    <property type="term" value="C:cytoplasm"/>
    <property type="evidence" value="ECO:0007669"/>
    <property type="project" value="InterPro"/>
</dbReference>
<dbReference type="AlphaFoldDB" id="A0A5C2H2X0"/>
<dbReference type="EMBL" id="CP035928">
    <property type="protein sequence ID" value="QEP33307.1"/>
    <property type="molecule type" value="Genomic_DNA"/>
</dbReference>
<dbReference type="EC" id="2.4.2.17" evidence="2"/>
<dbReference type="NCBIfam" id="NF008946">
    <property type="entry name" value="PRK12293.1"/>
    <property type="match status" value="1"/>
</dbReference>
<reference evidence="3" key="1">
    <citation type="submission" date="2019-09" db="EMBL/GenBank/DDBJ databases">
        <title>Complete genome sequencing of four Arcobacter species reveals a diverse suite of mobile elements.</title>
        <authorList>
            <person name="On S.L.W."/>
            <person name="Miller W.G."/>
            <person name="Biggs P."/>
            <person name="Cornelius A."/>
            <person name="Vandamme P."/>
        </authorList>
    </citation>
    <scope>NUCLEOTIDE SEQUENCE [LARGE SCALE GENOMIC DNA]</scope>
    <source>
        <strain evidence="3">LMG 26638</strain>
    </source>
</reference>
<dbReference type="KEGG" id="apai:APAC_0137"/>
<dbReference type="OrthoDB" id="5342252at2"/>
<dbReference type="GO" id="GO:0004821">
    <property type="term" value="F:histidine-tRNA ligase activity"/>
    <property type="evidence" value="ECO:0007669"/>
    <property type="project" value="TreeGrafter"/>
</dbReference>
<reference evidence="2 3" key="2">
    <citation type="submission" date="2019-09" db="EMBL/GenBank/DDBJ databases">
        <title>Complete genome sequencing of four Arcobacter species reveals a diverse suite of mobile elements.</title>
        <authorList>
            <person name="Miller W.G."/>
            <person name="Yee E."/>
            <person name="Bono J.L."/>
        </authorList>
    </citation>
    <scope>NUCLEOTIDE SEQUENCE [LARGE SCALE GENOMIC DNA]</scope>
    <source>
        <strain evidence="2 3">LMG 26638</strain>
    </source>
</reference>
<keyword evidence="1" id="KW-0028">Amino-acid biosynthesis</keyword>
<gene>
    <name evidence="2" type="primary">hisZ</name>
    <name evidence="2" type="ORF">APAC_0137</name>
</gene>
<dbReference type="InterPro" id="IPR004516">
    <property type="entry name" value="HisRS/HisZ"/>
</dbReference>
<dbReference type="InterPro" id="IPR045864">
    <property type="entry name" value="aa-tRNA-synth_II/BPL/LPL"/>
</dbReference>
<dbReference type="Gene3D" id="3.30.930.10">
    <property type="entry name" value="Bira Bifunctional Protein, Domain 2"/>
    <property type="match status" value="1"/>
</dbReference>
<evidence type="ECO:0000313" key="2">
    <source>
        <dbReference type="EMBL" id="QEP33307.1"/>
    </source>
</evidence>
<sequence>MIFEHEIPKGSRLYFGASAKAKRVLENQVCDILDNAGFEEILTPNFSYSQHQAIGNDRKLIKFSDENNEQVSLRADSTLDVVRIITKRLGRTTAHKKWFYVQPIFTYPSKEEYQIGCEWIGHNDISDIMNLTAEILNALKINPILQISNINIPKLVASELNIDIDLLKNGEIAALFELNCDWLNKLIKVKDIESLKQAIQFVPQSIKTELEKLLDRAQKVNYSNTIIAPLYYGSLKYYDGIYYRVIHNNSTLCKGGMYSSEGMSSLGFALYTDNLLKILEEDR</sequence>
<evidence type="ECO:0000256" key="1">
    <source>
        <dbReference type="ARBA" id="ARBA00023102"/>
    </source>
</evidence>
<dbReference type="Proteomes" id="UP000322726">
    <property type="component" value="Chromosome"/>
</dbReference>
<dbReference type="GO" id="GO:0006427">
    <property type="term" value="P:histidyl-tRNA aminoacylation"/>
    <property type="evidence" value="ECO:0007669"/>
    <property type="project" value="TreeGrafter"/>
</dbReference>
<keyword evidence="2" id="KW-0808">Transferase</keyword>
<protein>
    <submittedName>
        <fullName evidence="2">ATP phosphoribosyltransferase HisG(S)Z, hetero-octameric short form, regulatory subunit</fullName>
        <ecNumber evidence="2">2.4.2.17</ecNumber>
    </submittedName>
</protein>
<name>A0A5C2H2X0_9BACT</name>
<dbReference type="PANTHER" id="PTHR43707:SF6">
    <property type="entry name" value="ATP PHOSPHORIBOSYLTRANSFERASE REGULATORY SUBUNIT"/>
    <property type="match status" value="1"/>
</dbReference>
<dbReference type="SUPFAM" id="SSF55681">
    <property type="entry name" value="Class II aaRS and biotin synthetases"/>
    <property type="match status" value="1"/>
</dbReference>
<evidence type="ECO:0000313" key="3">
    <source>
        <dbReference type="Proteomes" id="UP000322726"/>
    </source>
</evidence>
<accession>A0A5C2H2X0</accession>
<dbReference type="InterPro" id="IPR041715">
    <property type="entry name" value="HisRS-like_core"/>
</dbReference>